<evidence type="ECO:0000313" key="2">
    <source>
        <dbReference type="Proteomes" id="UP000198426"/>
    </source>
</evidence>
<dbReference type="OrthoDB" id="7205167at2"/>
<evidence type="ECO:0000313" key="1">
    <source>
        <dbReference type="EMBL" id="SNS49883.1"/>
    </source>
</evidence>
<name>A0A239F0T4_9RHOB</name>
<protein>
    <recommendedName>
        <fullName evidence="3">DUF1150 family protein</fullName>
    </recommendedName>
</protein>
<accession>A0A239F0T4</accession>
<proteinExistence type="predicted"/>
<dbReference type="Proteomes" id="UP000198426">
    <property type="component" value="Unassembled WGS sequence"/>
</dbReference>
<organism evidence="1 2">
    <name type="scientific">Tropicimonas sediminicola</name>
    <dbReference type="NCBI Taxonomy" id="1031541"/>
    <lineage>
        <taxon>Bacteria</taxon>
        <taxon>Pseudomonadati</taxon>
        <taxon>Pseudomonadota</taxon>
        <taxon>Alphaproteobacteria</taxon>
        <taxon>Rhodobacterales</taxon>
        <taxon>Roseobacteraceae</taxon>
        <taxon>Tropicimonas</taxon>
    </lineage>
</organism>
<reference evidence="1 2" key="1">
    <citation type="submission" date="2017-06" db="EMBL/GenBank/DDBJ databases">
        <authorList>
            <person name="Kim H.J."/>
            <person name="Triplett B.A."/>
        </authorList>
    </citation>
    <scope>NUCLEOTIDE SEQUENCE [LARGE SCALE GENOMIC DNA]</scope>
    <source>
        <strain evidence="1 2">DSM 29339</strain>
    </source>
</reference>
<evidence type="ECO:0008006" key="3">
    <source>
        <dbReference type="Google" id="ProtNLM"/>
    </source>
</evidence>
<dbReference type="InterPro" id="IPR009531">
    <property type="entry name" value="DUF1150"/>
</dbReference>
<dbReference type="RefSeq" id="WP_089232145.1">
    <property type="nucleotide sequence ID" value="NZ_FZOY01000002.1"/>
</dbReference>
<keyword evidence="2" id="KW-1185">Reference proteome</keyword>
<dbReference type="EMBL" id="FZOY01000002">
    <property type="protein sequence ID" value="SNS49883.1"/>
    <property type="molecule type" value="Genomic_DNA"/>
</dbReference>
<dbReference type="Pfam" id="PF06620">
    <property type="entry name" value="DUF1150"/>
    <property type="match status" value="1"/>
</dbReference>
<gene>
    <name evidence="1" type="ORF">SAMN05421757_102409</name>
</gene>
<sequence>MDHKHPIGESQTTNDRPIVYVRPVDLDDLPEELRRQAEGVKDLYAVHDAEGQRLALVRGRKLAFVLARQNDMTPVNVH</sequence>
<dbReference type="AlphaFoldDB" id="A0A239F0T4"/>